<name>A0A6C0IYU0_9ZZZZ</name>
<protein>
    <submittedName>
        <fullName evidence="2">Uncharacterized protein</fullName>
    </submittedName>
</protein>
<dbReference type="AlphaFoldDB" id="A0A6C0IYU0"/>
<evidence type="ECO:0000256" key="1">
    <source>
        <dbReference type="SAM" id="MobiDB-lite"/>
    </source>
</evidence>
<evidence type="ECO:0000313" key="2">
    <source>
        <dbReference type="EMBL" id="QHT97616.1"/>
    </source>
</evidence>
<dbReference type="EMBL" id="MN740283">
    <property type="protein sequence ID" value="QHT97616.1"/>
    <property type="molecule type" value="Genomic_DNA"/>
</dbReference>
<organism evidence="2">
    <name type="scientific">viral metagenome</name>
    <dbReference type="NCBI Taxonomy" id="1070528"/>
    <lineage>
        <taxon>unclassified sequences</taxon>
        <taxon>metagenomes</taxon>
        <taxon>organismal metagenomes</taxon>
    </lineage>
</organism>
<dbReference type="Gene3D" id="1.10.10.60">
    <property type="entry name" value="Homeodomain-like"/>
    <property type="match status" value="1"/>
</dbReference>
<sequence length="319" mass="33613">MASGFGPLSQLTGTSSAPISLPSAPQFMIPIQPPAPLQFTGVSQPSILPSAPRLVSAPQPSGLPVSQPFVLPSTPQIASTPPVTGSILPPAPILDSSAQGQRLPAAQPVPSVSPAPQEEKTETEIQVPGEAQQAAGVIRRGRQTRVPATETNLAELTYSELDLMPMRCYGCGEVIRQIAIEDSLRAGRSLKETLDQLDYPLLCCRDLIRSQVSVLEIEKRRAAEARIRATPLNLAATAQPSTFSLGPQGSVSRLRVVDEAPPGTTEAGISFPEPIEGGSGPIIGSEESFLLEGASPGDAYQYFMMQAQGDLERGGDDDE</sequence>
<dbReference type="GO" id="GO:0003899">
    <property type="term" value="F:DNA-directed RNA polymerase activity"/>
    <property type="evidence" value="ECO:0007669"/>
    <property type="project" value="InterPro"/>
</dbReference>
<dbReference type="InterPro" id="IPR000268">
    <property type="entry name" value="RPABC5/Rpb10"/>
</dbReference>
<reference evidence="2" key="1">
    <citation type="journal article" date="2020" name="Nature">
        <title>Giant virus diversity and host interactions through global metagenomics.</title>
        <authorList>
            <person name="Schulz F."/>
            <person name="Roux S."/>
            <person name="Paez-Espino D."/>
            <person name="Jungbluth S."/>
            <person name="Walsh D.A."/>
            <person name="Denef V.J."/>
            <person name="McMahon K.D."/>
            <person name="Konstantinidis K.T."/>
            <person name="Eloe-Fadrosh E.A."/>
            <person name="Kyrpides N.C."/>
            <person name="Woyke T."/>
        </authorList>
    </citation>
    <scope>NUCLEOTIDE SEQUENCE</scope>
    <source>
        <strain evidence="2">GVMAG-M-3300025572-1</strain>
    </source>
</reference>
<proteinExistence type="predicted"/>
<dbReference type="GO" id="GO:0003677">
    <property type="term" value="F:DNA binding"/>
    <property type="evidence" value="ECO:0007669"/>
    <property type="project" value="InterPro"/>
</dbReference>
<dbReference type="Pfam" id="PF01194">
    <property type="entry name" value="RNA_pol_N"/>
    <property type="match status" value="1"/>
</dbReference>
<feature type="compositionally biased region" description="Low complexity" evidence="1">
    <location>
        <begin position="104"/>
        <end position="116"/>
    </location>
</feature>
<accession>A0A6C0IYU0</accession>
<dbReference type="InterPro" id="IPR023580">
    <property type="entry name" value="RNA_pol_su_RPB10"/>
</dbReference>
<dbReference type="SUPFAM" id="SSF46924">
    <property type="entry name" value="RNA polymerase subunit RPB10"/>
    <property type="match status" value="1"/>
</dbReference>
<feature type="region of interest" description="Disordered" evidence="1">
    <location>
        <begin position="89"/>
        <end position="142"/>
    </location>
</feature>
<dbReference type="GO" id="GO:0006351">
    <property type="term" value="P:DNA-templated transcription"/>
    <property type="evidence" value="ECO:0007669"/>
    <property type="project" value="InterPro"/>
</dbReference>